<reference evidence="6 7" key="1">
    <citation type="submission" date="2014-03" db="EMBL/GenBank/DDBJ databases">
        <title>The Genome Sequence of Plasmodium fragile nilgiri.</title>
        <authorList>
            <consortium name="The Broad Institute Genomics Platform"/>
            <consortium name="The Broad Institute Genome Sequencing Center for Infectious Disease"/>
            <person name="Neafsey D."/>
            <person name="Duraisingh M."/>
            <person name="Young S.K."/>
            <person name="Zeng Q."/>
            <person name="Gargeya S."/>
            <person name="Abouelleil A."/>
            <person name="Alvarado L."/>
            <person name="Chapman S.B."/>
            <person name="Gainer-Dewar J."/>
            <person name="Goldberg J."/>
            <person name="Griggs A."/>
            <person name="Gujja S."/>
            <person name="Hansen M."/>
            <person name="Howarth C."/>
            <person name="Imamovic A."/>
            <person name="Larimer J."/>
            <person name="Pearson M."/>
            <person name="Poon T.W."/>
            <person name="Priest M."/>
            <person name="Roberts A."/>
            <person name="Saif S."/>
            <person name="Shea T."/>
            <person name="Sykes S."/>
            <person name="Wortman J."/>
            <person name="Nusbaum C."/>
            <person name="Birren B."/>
        </authorList>
    </citation>
    <scope>NUCLEOTIDE SEQUENCE [LARGE SCALE GENOMIC DNA]</scope>
    <source>
        <strain evidence="7">nilgiri</strain>
    </source>
</reference>
<feature type="region of interest" description="Disordered" evidence="4">
    <location>
        <begin position="333"/>
        <end position="454"/>
    </location>
</feature>
<evidence type="ECO:0000313" key="6">
    <source>
        <dbReference type="EMBL" id="KJP86576.1"/>
    </source>
</evidence>
<feature type="region of interest" description="Disordered" evidence="4">
    <location>
        <begin position="829"/>
        <end position="850"/>
    </location>
</feature>
<dbReference type="Proteomes" id="UP000054561">
    <property type="component" value="Unassembled WGS sequence"/>
</dbReference>
<feature type="region of interest" description="Disordered" evidence="4">
    <location>
        <begin position="156"/>
        <end position="177"/>
    </location>
</feature>
<sequence>MNEKTGENFPFAKNHGIDYLFRKNIHSMDGIKGKIKTIYEDFHVHEITRNNNILHLEQFIHGKKINQIIHQNEEDERQKLISSISKTDLHLHVLAKYVNKNDVNTFKQFLTLLHDIYQLKVKSEAGELPQEATREGLDKVSIPYCLFIHLDEMPTREKSHSNEHQDVVHDEEPTDGNKAARRNIHHVIKQYYPFLLTETKNVPQSQGVLAHGNILQGNANSNNNNNIIELTKAKKTDVHISAIQIYPSFNCLKTILPQDIFNKLKGHAKKSRISQNDQLENIICQKLDQMEEKKKITKLPEQVRKFHRENFATDIPYAAEGFIENKKRKIEYGPLSQTSHGNYTWGVNTPRENKKGQGEAEGITTTPNLCEGPVRDNSKDATHGGDPPKETTPTCDEHGVPTNRNTSPSGSNKNGDKGHTPFNQLNYEEHSENDGGRNFLDKLNDHRKKKSEQKKGKNYLHFNLYKENKDICEVLHKIKVNLKKKNGDISYCGIKDKRGITVQRFCIHRAKMLDLFKLIMGGDSDSHDRSHDRSDHRSDDRSGSRSWCNNVYVSNLRYRKKKLSLGDLKGNFFKVLIRGVQDTSEEKFSALAENFKKAGFVNYFGHQRFGSKKIKNYEIGICILKKNYKQALFHVIENAGLDNSKKSRLIKYLNDLEATNGVEDKSDAVVLTTHNDESSHARKDEKDDQEEADQKDAHQKEDPIVCVENAPLPTPNCEKGKNFFKKKKEKKMNGTPHRTVKEEQNQLPKEISEIINSISSHSHVEKTILCSLKNDKNFKNAFMNLPKDIFSLFIHSAQSLIFNILADIRMKKYGFGVVVGDLIDSTRNSEEVLTSDSSTEHYSDETEEDEPLYETNIIPVTHENISLYDMYDVVLPLPGDKNFVFPPNLTEEYKSVLSNLHLSLDYFRSEKNFFSAPGGYRKVVVKPRDFKSLFIKSDGAGGGRIPFIRSDLSRLLEQEGWAANSAINSATNSAAASDESKGDAANPTPITHMEDDMQTHITFVQSDVYHEHLIKEVPNYRTTASILLTCSLPKSSYITVALLEVLNS</sequence>
<proteinExistence type="inferred from homology"/>
<feature type="domain" description="TRUD" evidence="5">
    <location>
        <begin position="599"/>
        <end position="926"/>
    </location>
</feature>
<dbReference type="EMBL" id="KQ001690">
    <property type="protein sequence ID" value="KJP86576.1"/>
    <property type="molecule type" value="Genomic_DNA"/>
</dbReference>
<gene>
    <name evidence="6" type="ORF">AK88_03772</name>
</gene>
<dbReference type="GO" id="GO:0005634">
    <property type="term" value="C:nucleus"/>
    <property type="evidence" value="ECO:0007669"/>
    <property type="project" value="TreeGrafter"/>
</dbReference>
<comment type="similarity">
    <text evidence="1">Belongs to the pseudouridine synthase TruD family.</text>
</comment>
<dbReference type="OrthoDB" id="447290at2759"/>
<dbReference type="PROSITE" id="PS01268">
    <property type="entry name" value="UPF0024"/>
    <property type="match status" value="1"/>
</dbReference>
<keyword evidence="7" id="KW-1185">Reference proteome</keyword>
<dbReference type="RefSeq" id="XP_012336805.1">
    <property type="nucleotide sequence ID" value="XM_012481382.1"/>
</dbReference>
<dbReference type="InterPro" id="IPR011760">
    <property type="entry name" value="PsdUridine_synth_TruD_insert"/>
</dbReference>
<accession>A0A0D9QLJ6</accession>
<feature type="compositionally biased region" description="Basic and acidic residues" evidence="4">
    <location>
        <begin position="373"/>
        <end position="399"/>
    </location>
</feature>
<feature type="compositionally biased region" description="Basic and acidic residues" evidence="4">
    <location>
        <begin position="524"/>
        <end position="543"/>
    </location>
</feature>
<organism evidence="6 7">
    <name type="scientific">Plasmodium fragile</name>
    <dbReference type="NCBI Taxonomy" id="5857"/>
    <lineage>
        <taxon>Eukaryota</taxon>
        <taxon>Sar</taxon>
        <taxon>Alveolata</taxon>
        <taxon>Apicomplexa</taxon>
        <taxon>Aconoidasida</taxon>
        <taxon>Haemosporida</taxon>
        <taxon>Plasmodiidae</taxon>
        <taxon>Plasmodium</taxon>
        <taxon>Plasmodium (Plasmodium)</taxon>
    </lineage>
</organism>
<dbReference type="InterPro" id="IPR020119">
    <property type="entry name" value="PsdUridine_synth_TruD_CS"/>
</dbReference>
<dbReference type="InterPro" id="IPR020103">
    <property type="entry name" value="PsdUridine_synth_cat_dom_sf"/>
</dbReference>
<feature type="region of interest" description="Disordered" evidence="4">
    <location>
        <begin position="667"/>
        <end position="703"/>
    </location>
</feature>
<dbReference type="VEuPathDB" id="PlasmoDB:AK88_03772"/>
<feature type="compositionally biased region" description="Basic and acidic residues" evidence="4">
    <location>
        <begin position="427"/>
        <end position="444"/>
    </location>
</feature>
<dbReference type="InterPro" id="IPR042214">
    <property type="entry name" value="TruD_catalytic"/>
</dbReference>
<dbReference type="AlphaFoldDB" id="A0A0D9QLJ6"/>
<dbReference type="OMA" id="YYGHQRF"/>
<dbReference type="GeneID" id="24269086"/>
<dbReference type="GO" id="GO:0003723">
    <property type="term" value="F:RNA binding"/>
    <property type="evidence" value="ECO:0007669"/>
    <property type="project" value="InterPro"/>
</dbReference>
<evidence type="ECO:0000256" key="2">
    <source>
        <dbReference type="ARBA" id="ARBA00022694"/>
    </source>
</evidence>
<dbReference type="GO" id="GO:0001522">
    <property type="term" value="P:pseudouridine synthesis"/>
    <property type="evidence" value="ECO:0007669"/>
    <property type="project" value="InterPro"/>
</dbReference>
<evidence type="ECO:0000256" key="1">
    <source>
        <dbReference type="ARBA" id="ARBA00007953"/>
    </source>
</evidence>
<dbReference type="Pfam" id="PF01142">
    <property type="entry name" value="TruD"/>
    <property type="match status" value="2"/>
</dbReference>
<dbReference type="PANTHER" id="PTHR13326">
    <property type="entry name" value="TRNA PSEUDOURIDINE SYNTHASE D"/>
    <property type="match status" value="1"/>
</dbReference>
<dbReference type="Gene3D" id="3.30.2350.20">
    <property type="entry name" value="TruD, catalytic domain"/>
    <property type="match status" value="2"/>
</dbReference>
<protein>
    <recommendedName>
        <fullName evidence="5">TRUD domain-containing protein</fullName>
    </recommendedName>
</protein>
<feature type="region of interest" description="Disordered" evidence="4">
    <location>
        <begin position="972"/>
        <end position="992"/>
    </location>
</feature>
<evidence type="ECO:0000256" key="4">
    <source>
        <dbReference type="SAM" id="MobiDB-lite"/>
    </source>
</evidence>
<feature type="region of interest" description="Disordered" evidence="4">
    <location>
        <begin position="524"/>
        <end position="545"/>
    </location>
</feature>
<dbReference type="PANTHER" id="PTHR13326:SF21">
    <property type="entry name" value="PSEUDOURIDYLATE SYNTHASE PUS7L"/>
    <property type="match status" value="1"/>
</dbReference>
<feature type="compositionally biased region" description="Basic and acidic residues" evidence="4">
    <location>
        <begin position="674"/>
        <end position="703"/>
    </location>
</feature>
<dbReference type="InterPro" id="IPR001656">
    <property type="entry name" value="PsdUridine_synth_TruD"/>
</dbReference>
<keyword evidence="3" id="KW-0413">Isomerase</keyword>
<dbReference type="PROSITE" id="PS50984">
    <property type="entry name" value="TRUD"/>
    <property type="match status" value="1"/>
</dbReference>
<dbReference type="SUPFAM" id="SSF55120">
    <property type="entry name" value="Pseudouridine synthase"/>
    <property type="match status" value="1"/>
</dbReference>
<feature type="compositionally biased region" description="Basic and acidic residues" evidence="4">
    <location>
        <begin position="156"/>
        <end position="171"/>
    </location>
</feature>
<dbReference type="GO" id="GO:0008033">
    <property type="term" value="P:tRNA processing"/>
    <property type="evidence" value="ECO:0007669"/>
    <property type="project" value="UniProtKB-KW"/>
</dbReference>
<dbReference type="CDD" id="cd02576">
    <property type="entry name" value="PseudoU_synth_ScPUS7"/>
    <property type="match status" value="1"/>
</dbReference>
<feature type="compositionally biased region" description="Polar residues" evidence="4">
    <location>
        <begin position="335"/>
        <end position="347"/>
    </location>
</feature>
<feature type="compositionally biased region" description="Basic residues" evidence="4">
    <location>
        <begin position="445"/>
        <end position="454"/>
    </location>
</feature>
<name>A0A0D9QLJ6_PLAFR</name>
<evidence type="ECO:0000256" key="3">
    <source>
        <dbReference type="ARBA" id="ARBA00023235"/>
    </source>
</evidence>
<evidence type="ECO:0000313" key="7">
    <source>
        <dbReference type="Proteomes" id="UP000054561"/>
    </source>
</evidence>
<dbReference type="GO" id="GO:0009982">
    <property type="term" value="F:pseudouridine synthase activity"/>
    <property type="evidence" value="ECO:0007669"/>
    <property type="project" value="InterPro"/>
</dbReference>
<feature type="compositionally biased region" description="Polar residues" evidence="4">
    <location>
        <begin position="402"/>
        <end position="413"/>
    </location>
</feature>
<keyword evidence="2" id="KW-0819">tRNA processing</keyword>
<evidence type="ECO:0000259" key="5">
    <source>
        <dbReference type="PROSITE" id="PS50984"/>
    </source>
</evidence>